<name>A0AAN8NI73_POLSC</name>
<keyword evidence="9" id="KW-1185">Reference proteome</keyword>
<keyword evidence="6" id="KW-0175">Coiled coil</keyword>
<dbReference type="AlphaFoldDB" id="A0AAN8NI73"/>
<keyword evidence="3 5" id="KW-0143">Chaperone</keyword>
<dbReference type="GO" id="GO:0016272">
    <property type="term" value="C:prefoldin complex"/>
    <property type="evidence" value="ECO:0007669"/>
    <property type="project" value="UniProtKB-UniRule"/>
</dbReference>
<dbReference type="GO" id="GO:0006457">
    <property type="term" value="P:protein folding"/>
    <property type="evidence" value="ECO:0007669"/>
    <property type="project" value="UniProtKB-UniRule"/>
</dbReference>
<evidence type="ECO:0000313" key="10">
    <source>
        <dbReference type="Proteomes" id="UP001372834"/>
    </source>
</evidence>
<dbReference type="EMBL" id="JAWJWF010000007">
    <property type="protein sequence ID" value="KAK6630698.1"/>
    <property type="molecule type" value="Genomic_DNA"/>
</dbReference>
<dbReference type="PANTHER" id="PTHR21100:SF9">
    <property type="entry name" value="PREFOLDIN SUBUNIT 4"/>
    <property type="match status" value="1"/>
</dbReference>
<organism evidence="7 10">
    <name type="scientific">Polyplax serrata</name>
    <name type="common">Common mouse louse</name>
    <dbReference type="NCBI Taxonomy" id="468196"/>
    <lineage>
        <taxon>Eukaryota</taxon>
        <taxon>Metazoa</taxon>
        <taxon>Ecdysozoa</taxon>
        <taxon>Arthropoda</taxon>
        <taxon>Hexapoda</taxon>
        <taxon>Insecta</taxon>
        <taxon>Pterygota</taxon>
        <taxon>Neoptera</taxon>
        <taxon>Paraneoptera</taxon>
        <taxon>Psocodea</taxon>
        <taxon>Troctomorpha</taxon>
        <taxon>Phthiraptera</taxon>
        <taxon>Anoplura</taxon>
        <taxon>Polyplacidae</taxon>
        <taxon>Polyplax</taxon>
    </lineage>
</organism>
<dbReference type="SUPFAM" id="SSF46579">
    <property type="entry name" value="Prefoldin"/>
    <property type="match status" value="1"/>
</dbReference>
<dbReference type="Gene3D" id="1.10.287.370">
    <property type="match status" value="1"/>
</dbReference>
<dbReference type="Proteomes" id="UP001359485">
    <property type="component" value="Unassembled WGS sequence"/>
</dbReference>
<evidence type="ECO:0000313" key="9">
    <source>
        <dbReference type="Proteomes" id="UP001359485"/>
    </source>
</evidence>
<evidence type="ECO:0000256" key="6">
    <source>
        <dbReference type="SAM" id="Coils"/>
    </source>
</evidence>
<comment type="subunit">
    <text evidence="2 5">Heterohexamer of two PFD-alpha type and four PFD-beta type subunits.</text>
</comment>
<dbReference type="InterPro" id="IPR016661">
    <property type="entry name" value="PFDN4"/>
</dbReference>
<dbReference type="Pfam" id="PF01920">
    <property type="entry name" value="Prefoldin_2"/>
    <property type="match status" value="1"/>
</dbReference>
<evidence type="ECO:0000313" key="7">
    <source>
        <dbReference type="EMBL" id="KAK6617087.1"/>
    </source>
</evidence>
<comment type="caution">
    <text evidence="7">The sequence shown here is derived from an EMBL/GenBank/DDBJ whole genome shotgun (WGS) entry which is preliminary data.</text>
</comment>
<protein>
    <recommendedName>
        <fullName evidence="5">Prefoldin subunit 4</fullName>
    </recommendedName>
</protein>
<evidence type="ECO:0000313" key="8">
    <source>
        <dbReference type="EMBL" id="KAK6630698.1"/>
    </source>
</evidence>
<reference evidence="7 10" key="1">
    <citation type="submission" date="2023-10" db="EMBL/GenBank/DDBJ databases">
        <title>Genomes of two closely related lineages of the louse Polyplax serrata with different host specificities.</title>
        <authorList>
            <person name="Martinu J."/>
            <person name="Tarabai H."/>
            <person name="Stefka J."/>
            <person name="Hypsa V."/>
        </authorList>
    </citation>
    <scope>NUCLEOTIDE SEQUENCE [LARGE SCALE GENOMIC DNA]</scope>
    <source>
        <strain evidence="8">98ZLc_SE</strain>
        <strain evidence="7">HR10_N</strain>
    </source>
</reference>
<dbReference type="Proteomes" id="UP001372834">
    <property type="component" value="Unassembled WGS sequence"/>
</dbReference>
<feature type="coiled-coil region" evidence="6">
    <location>
        <begin position="89"/>
        <end position="123"/>
    </location>
</feature>
<evidence type="ECO:0000256" key="1">
    <source>
        <dbReference type="ARBA" id="ARBA00008045"/>
    </source>
</evidence>
<evidence type="ECO:0000256" key="4">
    <source>
        <dbReference type="ARBA" id="ARBA00024667"/>
    </source>
</evidence>
<sequence length="138" mass="15614">MGDGGHQGGRAFQPDSDAYITFEDQQKINEFARCNAKNDDVKAELAAKQNELKNLEDAVEELVLFDEDEGTIPFLQGEVFMCLNLKETNRCLEKAKKKVSDDIRELEEIAEELKTVMGGLKTQLYAKFGNHINLEEED</sequence>
<feature type="coiled-coil region" evidence="6">
    <location>
        <begin position="31"/>
        <end position="65"/>
    </location>
</feature>
<gene>
    <name evidence="7" type="ORF">RUM43_014689</name>
    <name evidence="8" type="ORF">RUM44_002867</name>
</gene>
<accession>A0AAN8NI73</accession>
<proteinExistence type="inferred from homology"/>
<dbReference type="InterPro" id="IPR009053">
    <property type="entry name" value="Prefoldin"/>
</dbReference>
<dbReference type="FunFam" id="1.10.287.370:FF:000005">
    <property type="entry name" value="Prefoldin subunit 4"/>
    <property type="match status" value="1"/>
</dbReference>
<dbReference type="CDD" id="cd23165">
    <property type="entry name" value="Prefoldin_4"/>
    <property type="match status" value="1"/>
</dbReference>
<dbReference type="InterPro" id="IPR002777">
    <property type="entry name" value="PFD_beta-like"/>
</dbReference>
<dbReference type="GO" id="GO:0051082">
    <property type="term" value="F:unfolded protein binding"/>
    <property type="evidence" value="ECO:0007669"/>
    <property type="project" value="InterPro"/>
</dbReference>
<dbReference type="EMBL" id="JAWJWE010000045">
    <property type="protein sequence ID" value="KAK6617087.1"/>
    <property type="molecule type" value="Genomic_DNA"/>
</dbReference>
<evidence type="ECO:0000256" key="2">
    <source>
        <dbReference type="ARBA" id="ARBA00011695"/>
    </source>
</evidence>
<dbReference type="PANTHER" id="PTHR21100">
    <property type="entry name" value="PREFOLDIN SUBUNIT 4"/>
    <property type="match status" value="1"/>
</dbReference>
<evidence type="ECO:0000256" key="3">
    <source>
        <dbReference type="ARBA" id="ARBA00023186"/>
    </source>
</evidence>
<dbReference type="GO" id="GO:0005737">
    <property type="term" value="C:cytoplasm"/>
    <property type="evidence" value="ECO:0007669"/>
    <property type="project" value="TreeGrafter"/>
</dbReference>
<comment type="similarity">
    <text evidence="1 5">Belongs to the prefoldin subunit beta family.</text>
</comment>
<evidence type="ECO:0000256" key="5">
    <source>
        <dbReference type="PIRNR" id="PIRNR016477"/>
    </source>
</evidence>
<comment type="function">
    <text evidence="4 5">Binds specifically to cytosolic chaperonin (c-CPN) and transfers target proteins to it. Binds to nascent polypeptide chain and promotes folding in an environment in which there are many competing pathways for nonnative proteins.</text>
</comment>
<dbReference type="PIRSF" id="PIRSF016477">
    <property type="entry name" value="Prefoldin_subunit_4"/>
    <property type="match status" value="1"/>
</dbReference>